<name>A0A846U1G0_9MICC</name>
<sequence length="220" mass="24559">MADNIRHIPGRFGQVRQVWHPRITSMGRRILACFPAAVLGVLCLVMLWMRRPAPAISAIIVVVVLVCIALCWVWLRPNTVAVTSSHVLGSRGIGFRNAVREKVRGAVVVESLERPGQGSKRGGKAPKRGLARPFLWLVDDDGRNLFRLDGTVWDLRSMQELATYLGVPTTQFQRVEPKALGNRWPKLVTPLMRYPWIKSVFTGAVLIGIVAAVHWLAWNA</sequence>
<reference evidence="2 3" key="1">
    <citation type="submission" date="2020-02" db="EMBL/GenBank/DDBJ databases">
        <authorList>
            <person name="Sun Q."/>
        </authorList>
    </citation>
    <scope>NUCLEOTIDE SEQUENCE [LARGE SCALE GENOMIC DNA]</scope>
    <source>
        <strain evidence="2 3">YIM 13062</strain>
    </source>
</reference>
<dbReference type="EMBL" id="JAAVUN010000001">
    <property type="protein sequence ID" value="NKE08561.1"/>
    <property type="molecule type" value="Genomic_DNA"/>
</dbReference>
<organism evidence="2 3">
    <name type="scientific">Kocuria subflava</name>
    <dbReference type="NCBI Taxonomy" id="1736139"/>
    <lineage>
        <taxon>Bacteria</taxon>
        <taxon>Bacillati</taxon>
        <taxon>Actinomycetota</taxon>
        <taxon>Actinomycetes</taxon>
        <taxon>Micrococcales</taxon>
        <taxon>Micrococcaceae</taxon>
        <taxon>Kocuria</taxon>
    </lineage>
</organism>
<keyword evidence="3" id="KW-1185">Reference proteome</keyword>
<gene>
    <name evidence="2" type="ORF">GTW58_01085</name>
</gene>
<evidence type="ECO:0000256" key="1">
    <source>
        <dbReference type="SAM" id="Phobius"/>
    </source>
</evidence>
<feature type="transmembrane region" description="Helical" evidence="1">
    <location>
        <begin position="30"/>
        <end position="49"/>
    </location>
</feature>
<proteinExistence type="predicted"/>
<evidence type="ECO:0000313" key="3">
    <source>
        <dbReference type="Proteomes" id="UP000521379"/>
    </source>
</evidence>
<feature type="transmembrane region" description="Helical" evidence="1">
    <location>
        <begin position="55"/>
        <end position="75"/>
    </location>
</feature>
<dbReference type="Proteomes" id="UP000521379">
    <property type="component" value="Unassembled WGS sequence"/>
</dbReference>
<evidence type="ECO:0000313" key="2">
    <source>
        <dbReference type="EMBL" id="NKE08561.1"/>
    </source>
</evidence>
<protein>
    <submittedName>
        <fullName evidence="2">Uncharacterized protein</fullName>
    </submittedName>
</protein>
<dbReference type="RefSeq" id="WP_119932175.1">
    <property type="nucleotide sequence ID" value="NZ_JAAVUN010000001.1"/>
</dbReference>
<comment type="caution">
    <text evidence="2">The sequence shown here is derived from an EMBL/GenBank/DDBJ whole genome shotgun (WGS) entry which is preliminary data.</text>
</comment>
<keyword evidence="1" id="KW-1133">Transmembrane helix</keyword>
<keyword evidence="1" id="KW-0812">Transmembrane</keyword>
<dbReference type="AlphaFoldDB" id="A0A846U1G0"/>
<accession>A0A846U1G0</accession>
<feature type="transmembrane region" description="Helical" evidence="1">
    <location>
        <begin position="196"/>
        <end position="217"/>
    </location>
</feature>
<keyword evidence="1" id="KW-0472">Membrane</keyword>